<comment type="similarity">
    <text evidence="1">Belongs to the DprA/Smf family.</text>
</comment>
<gene>
    <name evidence="3" type="ORF">SAMN04489860_0781</name>
</gene>
<dbReference type="Gene3D" id="3.40.50.450">
    <property type="match status" value="1"/>
</dbReference>
<dbReference type="OrthoDB" id="9785707at2"/>
<keyword evidence="4" id="KW-1185">Reference proteome</keyword>
<dbReference type="EMBL" id="LT629776">
    <property type="protein sequence ID" value="SDS09426.1"/>
    <property type="molecule type" value="Genomic_DNA"/>
</dbReference>
<dbReference type="PANTHER" id="PTHR43022:SF1">
    <property type="entry name" value="PROTEIN SMF"/>
    <property type="match status" value="1"/>
</dbReference>
<evidence type="ECO:0000256" key="1">
    <source>
        <dbReference type="ARBA" id="ARBA00006525"/>
    </source>
</evidence>
<dbReference type="RefSeq" id="WP_083371657.1">
    <property type="nucleotide sequence ID" value="NZ_LT629776.1"/>
</dbReference>
<reference evidence="3 4" key="1">
    <citation type="submission" date="2016-10" db="EMBL/GenBank/DDBJ databases">
        <authorList>
            <person name="de Groot N.N."/>
        </authorList>
    </citation>
    <scope>NUCLEOTIDE SEQUENCE [LARGE SCALE GENOMIC DNA]</scope>
    <source>
        <strain evidence="3 4">DSM 22126</strain>
    </source>
</reference>
<dbReference type="PANTHER" id="PTHR43022">
    <property type="entry name" value="PROTEIN SMF"/>
    <property type="match status" value="1"/>
</dbReference>
<organism evidence="3 4">
    <name type="scientific">Paraoerskovia marina</name>
    <dbReference type="NCBI Taxonomy" id="545619"/>
    <lineage>
        <taxon>Bacteria</taxon>
        <taxon>Bacillati</taxon>
        <taxon>Actinomycetota</taxon>
        <taxon>Actinomycetes</taxon>
        <taxon>Micrococcales</taxon>
        <taxon>Cellulomonadaceae</taxon>
        <taxon>Paraoerskovia</taxon>
    </lineage>
</organism>
<dbReference type="InterPro" id="IPR003488">
    <property type="entry name" value="DprA"/>
</dbReference>
<dbReference type="Pfam" id="PF02481">
    <property type="entry name" value="DNA_processg_A"/>
    <property type="match status" value="1"/>
</dbReference>
<feature type="domain" description="Smf/DprA SLOG" evidence="2">
    <location>
        <begin position="100"/>
        <end position="299"/>
    </location>
</feature>
<name>A0A1H1PDT1_9CELL</name>
<evidence type="ECO:0000313" key="3">
    <source>
        <dbReference type="EMBL" id="SDS09426.1"/>
    </source>
</evidence>
<protein>
    <submittedName>
        <fullName evidence="3">DNA processing protein</fullName>
    </submittedName>
</protein>
<dbReference type="InterPro" id="IPR057666">
    <property type="entry name" value="DrpA_SLOG"/>
</dbReference>
<dbReference type="Proteomes" id="UP000185663">
    <property type="component" value="Chromosome I"/>
</dbReference>
<dbReference type="GO" id="GO:0009294">
    <property type="term" value="P:DNA-mediated transformation"/>
    <property type="evidence" value="ECO:0007669"/>
    <property type="project" value="InterPro"/>
</dbReference>
<evidence type="ECO:0000313" key="4">
    <source>
        <dbReference type="Proteomes" id="UP000185663"/>
    </source>
</evidence>
<evidence type="ECO:0000259" key="2">
    <source>
        <dbReference type="Pfam" id="PF02481"/>
    </source>
</evidence>
<proteinExistence type="inferred from homology"/>
<dbReference type="AlphaFoldDB" id="A0A1H1PDT1"/>
<dbReference type="SUPFAM" id="SSF102405">
    <property type="entry name" value="MCP/YpsA-like"/>
    <property type="match status" value="1"/>
</dbReference>
<accession>A0A1H1PDT1</accession>
<sequence length="306" mass="32449">MNPLVSVADGKVTRMDEAQVSARVLAALEVLPADPTDLTNMLLSETDRDALLLGAIKPETGLLARHISAMLDSGRESFWRERIGSILRGGGASFLPAHCGNFPRALLQVWDAPPFLFCQGALARQDSRSLAIVGSRRASFQSQAAAFEIAQELATAGWEIVSGLAIGVDTQAHLGALQGGRTTAVLGSGLDKVLPSENLALARDVAESGALVSQFPPGSPGTSTTFLRRNRTIAGLSTASLVIEAEARSGSRHELECAISYDRAALLWEPVMARMSWARDLVESGTANFVSSVDDIVAVVESRARQ</sequence>
<dbReference type="STRING" id="545619.SAMN04489860_0781"/>